<proteinExistence type="predicted"/>
<accession>A0A9P0KAV3</accession>
<gene>
    <name evidence="2" type="ORF">ACAOBT_LOCUS8997</name>
</gene>
<evidence type="ECO:0000313" key="2">
    <source>
        <dbReference type="EMBL" id="CAH1970582.1"/>
    </source>
</evidence>
<protein>
    <submittedName>
        <fullName evidence="2">Uncharacterized protein</fullName>
    </submittedName>
</protein>
<feature type="region of interest" description="Disordered" evidence="1">
    <location>
        <begin position="1"/>
        <end position="42"/>
    </location>
</feature>
<organism evidence="2 3">
    <name type="scientific">Acanthoscelides obtectus</name>
    <name type="common">Bean weevil</name>
    <name type="synonym">Bruchus obtectus</name>
    <dbReference type="NCBI Taxonomy" id="200917"/>
    <lineage>
        <taxon>Eukaryota</taxon>
        <taxon>Metazoa</taxon>
        <taxon>Ecdysozoa</taxon>
        <taxon>Arthropoda</taxon>
        <taxon>Hexapoda</taxon>
        <taxon>Insecta</taxon>
        <taxon>Pterygota</taxon>
        <taxon>Neoptera</taxon>
        <taxon>Endopterygota</taxon>
        <taxon>Coleoptera</taxon>
        <taxon>Polyphaga</taxon>
        <taxon>Cucujiformia</taxon>
        <taxon>Chrysomeloidea</taxon>
        <taxon>Chrysomelidae</taxon>
        <taxon>Bruchinae</taxon>
        <taxon>Bruchini</taxon>
        <taxon>Acanthoscelides</taxon>
    </lineage>
</organism>
<comment type="caution">
    <text evidence="2">The sequence shown here is derived from an EMBL/GenBank/DDBJ whole genome shotgun (WGS) entry which is preliminary data.</text>
</comment>
<dbReference type="Proteomes" id="UP001152888">
    <property type="component" value="Unassembled WGS sequence"/>
</dbReference>
<evidence type="ECO:0000313" key="3">
    <source>
        <dbReference type="Proteomes" id="UP001152888"/>
    </source>
</evidence>
<sequence length="74" mass="8796">MMKMSWTYPEIDLGQEDCPDFMNDSEDDDEDDNNKSPEIDPGQEYCLDIITENGIEKVSLKQRLNEFQQYLKWI</sequence>
<name>A0A9P0KAV3_ACAOB</name>
<reference evidence="2" key="1">
    <citation type="submission" date="2022-03" db="EMBL/GenBank/DDBJ databases">
        <authorList>
            <person name="Sayadi A."/>
        </authorList>
    </citation>
    <scope>NUCLEOTIDE SEQUENCE</scope>
</reference>
<keyword evidence="3" id="KW-1185">Reference proteome</keyword>
<dbReference type="EMBL" id="CAKOFQ010006776">
    <property type="protein sequence ID" value="CAH1970582.1"/>
    <property type="molecule type" value="Genomic_DNA"/>
</dbReference>
<evidence type="ECO:0000256" key="1">
    <source>
        <dbReference type="SAM" id="MobiDB-lite"/>
    </source>
</evidence>
<feature type="compositionally biased region" description="Acidic residues" evidence="1">
    <location>
        <begin position="13"/>
        <end position="32"/>
    </location>
</feature>
<dbReference type="AlphaFoldDB" id="A0A9P0KAV3"/>